<dbReference type="EMBL" id="AABBZO010000008">
    <property type="protein sequence ID" value="EAG4462342.1"/>
    <property type="molecule type" value="Genomic_DNA"/>
</dbReference>
<dbReference type="Proteomes" id="UP000427828">
    <property type="component" value="Unassembled WGS sequence"/>
</dbReference>
<dbReference type="InterPro" id="IPR051541">
    <property type="entry name" value="PTS_SugarTrans_NitroReg"/>
</dbReference>
<reference evidence="6 11" key="3">
    <citation type="submission" date="2019-09" db="EMBL/GenBank/DDBJ databases">
        <authorList>
            <consortium name="PulseNet: The National Subtyping Network for Foodborne Disease Surveillance"/>
            <person name="Tarr C.L."/>
            <person name="Trees E."/>
            <person name="Katz L.S."/>
            <person name="Carleton-Romer H.A."/>
            <person name="Stroika S."/>
            <person name="Kucerova Z."/>
            <person name="Roache K.F."/>
            <person name="Sabol A.L."/>
            <person name="Besser J."/>
            <person name="Gerner-Smidt P."/>
        </authorList>
    </citation>
    <scope>NUCLEOTIDE SEQUENCE [LARGE SCALE GENOMIC DNA]</scope>
    <source>
        <strain evidence="6 11">PNUSAL005692</strain>
    </source>
</reference>
<dbReference type="EMBL" id="AAAIXK010000006">
    <property type="protein sequence ID" value="EAC5551104.1"/>
    <property type="molecule type" value="Genomic_DNA"/>
</dbReference>
<organism evidence="2 9">
    <name type="scientific">Listeria monocytogenes</name>
    <dbReference type="NCBI Taxonomy" id="1639"/>
    <lineage>
        <taxon>Bacteria</taxon>
        <taxon>Bacillati</taxon>
        <taxon>Bacillota</taxon>
        <taxon>Bacilli</taxon>
        <taxon>Bacillales</taxon>
        <taxon>Listeriaceae</taxon>
        <taxon>Listeria</taxon>
    </lineage>
</organism>
<dbReference type="InterPro" id="IPR016152">
    <property type="entry name" value="PTrfase/Anion_transptr"/>
</dbReference>
<evidence type="ECO:0000313" key="10">
    <source>
        <dbReference type="Proteomes" id="UP000427828"/>
    </source>
</evidence>
<dbReference type="Pfam" id="PF00359">
    <property type="entry name" value="PTS_EIIA_2"/>
    <property type="match status" value="1"/>
</dbReference>
<dbReference type="AlphaFoldDB" id="A0A0B8RFP5"/>
<evidence type="ECO:0000313" key="8">
    <source>
        <dbReference type="Proteomes" id="UP000272537"/>
    </source>
</evidence>
<keyword evidence="2" id="KW-0762">Sugar transport</keyword>
<evidence type="ECO:0000313" key="3">
    <source>
        <dbReference type="EMBL" id="EAG4462342.1"/>
    </source>
</evidence>
<dbReference type="EMBL" id="AALGDA010000011">
    <property type="protein sequence ID" value="ECY9782432.1"/>
    <property type="molecule type" value="Genomic_DNA"/>
</dbReference>
<evidence type="ECO:0000313" key="4">
    <source>
        <dbReference type="EMBL" id="EAH4241154.1"/>
    </source>
</evidence>
<keyword evidence="7" id="KW-0808">Transferase</keyword>
<dbReference type="GO" id="GO:0016740">
    <property type="term" value="F:transferase activity"/>
    <property type="evidence" value="ECO:0007669"/>
    <property type="project" value="UniProtKB-KW"/>
</dbReference>
<dbReference type="InterPro" id="IPR002178">
    <property type="entry name" value="PTS_EIIA_type-2_dom"/>
</dbReference>
<comment type="caution">
    <text evidence="2">The sequence shown here is derived from an EMBL/GenBank/DDBJ whole genome shotgun (WGS) entry which is preliminary data.</text>
</comment>
<reference evidence="9 10" key="2">
    <citation type="submission" date="2018-06" db="EMBL/GenBank/DDBJ databases">
        <authorList>
            <consortium name="GenomeTrakr: Next Generation Sequencing Network for Food Pathogen Tracability"/>
        </authorList>
    </citation>
    <scope>NUCLEOTIDE SEQUENCE [LARGE SCALE GENOMIC DNA]</scope>
    <source>
        <strain evidence="3 13">CFSAN063727</strain>
        <strain evidence="2 9">FDA00007096</strain>
        <strain evidence="5 10">FLAG-51482A</strain>
        <strain evidence="4 12">LS1344</strain>
    </source>
</reference>
<dbReference type="Gene3D" id="3.40.930.10">
    <property type="entry name" value="Mannitol-specific EII, Chain A"/>
    <property type="match status" value="1"/>
</dbReference>
<name>A0A0B8RFP5_LISMN</name>
<feature type="domain" description="PTS EIIA type-2" evidence="1">
    <location>
        <begin position="4"/>
        <end position="151"/>
    </location>
</feature>
<dbReference type="PANTHER" id="PTHR47738:SF3">
    <property type="entry name" value="PHOSPHOTRANSFERASE SYSTEM MANNITOL_FRUCTOSE-SPECIFIC IIA DOMAIN CONTAINING PROTEIN"/>
    <property type="match status" value="1"/>
</dbReference>
<protein>
    <submittedName>
        <fullName evidence="2">PTS sugar transporter subunit IIA</fullName>
    </submittedName>
    <submittedName>
        <fullName evidence="7">PTS system galactitol-specific EIIA component</fullName>
        <ecNumber evidence="7">2.7.1.200</ecNumber>
    </submittedName>
</protein>
<gene>
    <name evidence="7" type="primary">gata_2</name>
    <name evidence="2" type="ORF">ARY78_11750</name>
    <name evidence="5" type="ORF">BCZ19_03955</name>
    <name evidence="3" type="ORF">CA369_08590</name>
    <name evidence="7" type="ORF">DYZ80_00729</name>
    <name evidence="4" type="ORF">E5F58_03955</name>
    <name evidence="6" type="ORF">F6515_05440</name>
</gene>
<dbReference type="EMBL" id="AALAQH010000001">
    <property type="protein sequence ID" value="ECX6923812.1"/>
    <property type="molecule type" value="Genomic_DNA"/>
</dbReference>
<dbReference type="Proteomes" id="UP000272537">
    <property type="component" value="Unassembled WGS sequence"/>
</dbReference>
<reference evidence="7 8" key="1">
    <citation type="journal article" date="2018" name="BMC Genomics">
        <title>Genes significantly associated with lineage II food isolates of Listeria monocytogenes.</title>
        <authorList>
            <person name="Pirone-Davies C."/>
            <person name="Chen Y."/>
            <person name="Pightling A."/>
            <person name="Ryan G."/>
            <person name="Wang Y."/>
            <person name="Yao K."/>
            <person name="Hoffmann M."/>
            <person name="Allard M.W."/>
        </authorList>
    </citation>
    <scope>NUCLEOTIDE SEQUENCE [LARGE SCALE GENOMIC DNA]</scope>
    <source>
        <strain evidence="7 8">PNUSAL000550</strain>
    </source>
</reference>
<evidence type="ECO:0000313" key="5">
    <source>
        <dbReference type="EMBL" id="ECX6923812.1"/>
    </source>
</evidence>
<dbReference type="EMBL" id="QXLS01000001">
    <property type="protein sequence ID" value="RKA11196.1"/>
    <property type="molecule type" value="Genomic_DNA"/>
</dbReference>
<sequence length="155" mass="17519">MDVLEYFKEEMVRFSNEQDKEKLLSEMAEQLCEVGAVKPSYKDAVIKREKVFPTGLLTAHAGVAIPHTDSEHVIRPVVAVRILKKPVSFIEMASDNEAIDVRIVFMMALRSADEQLDMLQTLIQLIQDEEVMTTLLKAQETGDVLSAIEHFSKNN</sequence>
<dbReference type="Proteomes" id="UP000527632">
    <property type="component" value="Unassembled WGS sequence"/>
</dbReference>
<evidence type="ECO:0000313" key="12">
    <source>
        <dbReference type="Proteomes" id="UP000527632"/>
    </source>
</evidence>
<dbReference type="Proteomes" id="UP000365297">
    <property type="component" value="Unassembled WGS sequence"/>
</dbReference>
<dbReference type="Proteomes" id="UP000489121">
    <property type="component" value="Unassembled WGS sequence"/>
</dbReference>
<accession>A0A0B8RFP5</accession>
<evidence type="ECO:0000259" key="1">
    <source>
        <dbReference type="PROSITE" id="PS51094"/>
    </source>
</evidence>
<dbReference type="CDD" id="cd00211">
    <property type="entry name" value="PTS_IIA_fru"/>
    <property type="match status" value="1"/>
</dbReference>
<evidence type="ECO:0000313" key="6">
    <source>
        <dbReference type="EMBL" id="ECY9782432.1"/>
    </source>
</evidence>
<evidence type="ECO:0000313" key="9">
    <source>
        <dbReference type="Proteomes" id="UP000365297"/>
    </source>
</evidence>
<dbReference type="RefSeq" id="WP_010958750.1">
    <property type="nucleotide sequence ID" value="NC_021825.2"/>
</dbReference>
<evidence type="ECO:0000313" key="13">
    <source>
        <dbReference type="Proteomes" id="UP000528151"/>
    </source>
</evidence>
<keyword evidence="2" id="KW-0813">Transport</keyword>
<dbReference type="EC" id="2.7.1.200" evidence="7"/>
<evidence type="ECO:0000313" key="7">
    <source>
        <dbReference type="EMBL" id="RKA11196.1"/>
    </source>
</evidence>
<dbReference type="EMBL" id="AABGUK010000001">
    <property type="protein sequence ID" value="EAH4241154.1"/>
    <property type="molecule type" value="Genomic_DNA"/>
</dbReference>
<evidence type="ECO:0000313" key="2">
    <source>
        <dbReference type="EMBL" id="EAC5551104.1"/>
    </source>
</evidence>
<proteinExistence type="predicted"/>
<dbReference type="PANTHER" id="PTHR47738">
    <property type="entry name" value="PTS SYSTEM FRUCTOSE-LIKE EIIA COMPONENT-RELATED"/>
    <property type="match status" value="1"/>
</dbReference>
<dbReference type="SUPFAM" id="SSF55804">
    <property type="entry name" value="Phoshotransferase/anion transport protein"/>
    <property type="match status" value="1"/>
</dbReference>
<evidence type="ECO:0000313" key="11">
    <source>
        <dbReference type="Proteomes" id="UP000489121"/>
    </source>
</evidence>
<dbReference type="Proteomes" id="UP000528151">
    <property type="component" value="Unassembled WGS sequence"/>
</dbReference>
<dbReference type="KEGG" id="lmok:CQ02_02750"/>
<dbReference type="PROSITE" id="PS51094">
    <property type="entry name" value="PTS_EIIA_TYPE_2"/>
    <property type="match status" value="1"/>
</dbReference>